<protein>
    <submittedName>
        <fullName evidence="1">Uncharacterized protein</fullName>
    </submittedName>
</protein>
<evidence type="ECO:0000313" key="1">
    <source>
        <dbReference type="EMBL" id="CEK98259.1"/>
    </source>
</evidence>
<reference evidence="1" key="1">
    <citation type="submission" date="2014-12" db="EMBL/GenBank/DDBJ databases">
        <title>Insight into the proteome of Arion vulgaris.</title>
        <authorList>
            <person name="Aradska J."/>
            <person name="Bulat T."/>
            <person name="Smidak R."/>
            <person name="Sarate P."/>
            <person name="Gangsoo J."/>
            <person name="Sialana F."/>
            <person name="Bilban M."/>
            <person name="Lubec G."/>
        </authorList>
    </citation>
    <scope>NUCLEOTIDE SEQUENCE</scope>
    <source>
        <tissue evidence="1">Skin</tissue>
    </source>
</reference>
<dbReference type="EMBL" id="HACG01051388">
    <property type="protein sequence ID" value="CEK98259.1"/>
    <property type="molecule type" value="Transcribed_RNA"/>
</dbReference>
<proteinExistence type="predicted"/>
<gene>
    <name evidence="1" type="primary">ORF218217</name>
</gene>
<dbReference type="AlphaFoldDB" id="A0A0B7BYF4"/>
<accession>A0A0B7BYF4</accession>
<organism evidence="1">
    <name type="scientific">Arion vulgaris</name>
    <dbReference type="NCBI Taxonomy" id="1028688"/>
    <lineage>
        <taxon>Eukaryota</taxon>
        <taxon>Metazoa</taxon>
        <taxon>Spiralia</taxon>
        <taxon>Lophotrochozoa</taxon>
        <taxon>Mollusca</taxon>
        <taxon>Gastropoda</taxon>
        <taxon>Heterobranchia</taxon>
        <taxon>Euthyneura</taxon>
        <taxon>Panpulmonata</taxon>
        <taxon>Eupulmonata</taxon>
        <taxon>Stylommatophora</taxon>
        <taxon>Helicina</taxon>
        <taxon>Arionoidea</taxon>
        <taxon>Arionidae</taxon>
        <taxon>Arion</taxon>
    </lineage>
</organism>
<sequence length="50" mass="5967">MAGKCRRQLMVLYASQSFKYKKGLDSNSDGQFFWMWYFKPAGECPIMTRY</sequence>
<name>A0A0B7BYF4_9EUPU</name>